<dbReference type="EMBL" id="SPPK01000001">
    <property type="protein sequence ID" value="TFU90510.1"/>
    <property type="molecule type" value="Genomic_DNA"/>
</dbReference>
<organism evidence="1 2">
    <name type="scientific">Dysgonomonas mossii</name>
    <dbReference type="NCBI Taxonomy" id="163665"/>
    <lineage>
        <taxon>Bacteria</taxon>
        <taxon>Pseudomonadati</taxon>
        <taxon>Bacteroidota</taxon>
        <taxon>Bacteroidia</taxon>
        <taxon>Bacteroidales</taxon>
        <taxon>Dysgonomonadaceae</taxon>
        <taxon>Dysgonomonas</taxon>
    </lineage>
</organism>
<sequence>MIGFRKLTGRLIGFFLLLFRGKKRVRLSVKAMIRWEQLNDKPFSSLNYSNENDIISLLYVCGTMNTTLDQYKAAVNKKELLFCISDFAKQISISSQFKQKTKPAKGNTTPKEDNTQQSNEVYVKDIVSVIIMRGLDVNYALNEMDICDLSIFIDAYENITREKLETERLWTYISISPHLSKSIPSPRNLVAFSWEQEDMKLSAEKALEEGKEDFERFMNSGDSLLKQ</sequence>
<protein>
    <submittedName>
        <fullName evidence="1">Uncharacterized protein</fullName>
    </submittedName>
</protein>
<name>A0A4Y9IPQ6_9BACT</name>
<dbReference type="Proteomes" id="UP000298285">
    <property type="component" value="Unassembled WGS sequence"/>
</dbReference>
<reference evidence="1 2" key="1">
    <citation type="submission" date="2019-03" db="EMBL/GenBank/DDBJ databases">
        <title>Diversity of the mouse oral microbiome.</title>
        <authorList>
            <person name="Joseph S."/>
            <person name="Aduse-Opoku J."/>
            <person name="Curtis M."/>
            <person name="Wade W."/>
            <person name="Hashim A."/>
        </authorList>
    </citation>
    <scope>NUCLEOTIDE SEQUENCE [LARGE SCALE GENOMIC DNA]</scope>
    <source>
        <strain evidence="1 2">P11</strain>
    </source>
</reference>
<dbReference type="OrthoDB" id="1050362at2"/>
<evidence type="ECO:0000313" key="1">
    <source>
        <dbReference type="EMBL" id="TFU90510.1"/>
    </source>
</evidence>
<accession>A0A4Y9IPQ6</accession>
<evidence type="ECO:0000313" key="2">
    <source>
        <dbReference type="Proteomes" id="UP000298285"/>
    </source>
</evidence>
<dbReference type="RefSeq" id="WP_135103567.1">
    <property type="nucleotide sequence ID" value="NZ_JADGKW010000001.1"/>
</dbReference>
<dbReference type="AlphaFoldDB" id="A0A4Y9IPQ6"/>
<gene>
    <name evidence="1" type="ORF">E4T88_00610</name>
</gene>
<comment type="caution">
    <text evidence="1">The sequence shown here is derived from an EMBL/GenBank/DDBJ whole genome shotgun (WGS) entry which is preliminary data.</text>
</comment>
<proteinExistence type="predicted"/>